<evidence type="ECO:0000313" key="4">
    <source>
        <dbReference type="Proteomes" id="UP000660554"/>
    </source>
</evidence>
<name>A0ABQ3NT73_STRVG</name>
<dbReference type="Gene3D" id="1.25.40.20">
    <property type="entry name" value="Ankyrin repeat-containing domain"/>
    <property type="match status" value="1"/>
</dbReference>
<dbReference type="Gene3D" id="1.25.10.10">
    <property type="entry name" value="Leucine-rich Repeat Variant"/>
    <property type="match status" value="1"/>
</dbReference>
<evidence type="ECO:0000313" key="3">
    <source>
        <dbReference type="EMBL" id="GHI15967.1"/>
    </source>
</evidence>
<dbReference type="SMART" id="SM00248">
    <property type="entry name" value="ANK"/>
    <property type="match status" value="4"/>
</dbReference>
<comment type="caution">
    <text evidence="3">The sequence shown here is derived from an EMBL/GenBank/DDBJ whole genome shotgun (WGS) entry which is preliminary data.</text>
</comment>
<protein>
    <recommendedName>
        <fullName evidence="5">Ankyrin</fullName>
    </recommendedName>
</protein>
<dbReference type="RefSeq" id="WP_191870274.1">
    <property type="nucleotide sequence ID" value="NZ_BMRU01000086.1"/>
</dbReference>
<organism evidence="3 4">
    <name type="scientific">Streptomyces virginiae</name>
    <name type="common">Streptomyces cinnamonensis</name>
    <dbReference type="NCBI Taxonomy" id="1961"/>
    <lineage>
        <taxon>Bacteria</taxon>
        <taxon>Bacillati</taxon>
        <taxon>Actinomycetota</taxon>
        <taxon>Actinomycetes</taxon>
        <taxon>Kitasatosporales</taxon>
        <taxon>Streptomycetaceae</taxon>
        <taxon>Streptomyces</taxon>
    </lineage>
</organism>
<proteinExistence type="predicted"/>
<reference evidence="4" key="1">
    <citation type="submission" date="2020-09" db="EMBL/GenBank/DDBJ databases">
        <title>Whole genome shotgun sequence of Streptomyces cinnamonensis NBRC 15873.</title>
        <authorList>
            <person name="Komaki H."/>
            <person name="Tamura T."/>
        </authorList>
    </citation>
    <scope>NUCLEOTIDE SEQUENCE [LARGE SCALE GENOMIC DNA]</scope>
    <source>
        <strain evidence="4">NBRC 15873</strain>
    </source>
</reference>
<keyword evidence="1" id="KW-0677">Repeat</keyword>
<dbReference type="InterPro" id="IPR011989">
    <property type="entry name" value="ARM-like"/>
</dbReference>
<dbReference type="EMBL" id="BNDV01000012">
    <property type="protein sequence ID" value="GHI15967.1"/>
    <property type="molecule type" value="Genomic_DNA"/>
</dbReference>
<evidence type="ECO:0000256" key="1">
    <source>
        <dbReference type="ARBA" id="ARBA00022737"/>
    </source>
</evidence>
<dbReference type="Proteomes" id="UP000660554">
    <property type="component" value="Unassembled WGS sequence"/>
</dbReference>
<dbReference type="SUPFAM" id="SSF48371">
    <property type="entry name" value="ARM repeat"/>
    <property type="match status" value="1"/>
</dbReference>
<dbReference type="SUPFAM" id="SSF48403">
    <property type="entry name" value="Ankyrin repeat"/>
    <property type="match status" value="1"/>
</dbReference>
<dbReference type="PANTHER" id="PTHR24124:SF14">
    <property type="entry name" value="CHROMOSOME UNDETERMINED SCAFFOLD_25, WHOLE GENOME SHOTGUN SEQUENCE"/>
    <property type="match status" value="1"/>
</dbReference>
<dbReference type="GeneID" id="86956097"/>
<dbReference type="Pfam" id="PF13646">
    <property type="entry name" value="HEAT_2"/>
    <property type="match status" value="1"/>
</dbReference>
<keyword evidence="2" id="KW-0040">ANK repeat</keyword>
<dbReference type="PANTHER" id="PTHR24124">
    <property type="entry name" value="ANKYRIN REPEAT FAMILY A"/>
    <property type="match status" value="1"/>
</dbReference>
<dbReference type="InterPro" id="IPR016024">
    <property type="entry name" value="ARM-type_fold"/>
</dbReference>
<gene>
    <name evidence="3" type="ORF">Scinn_54300</name>
</gene>
<dbReference type="Pfam" id="PF12796">
    <property type="entry name" value="Ank_2"/>
    <property type="match status" value="1"/>
</dbReference>
<evidence type="ECO:0008006" key="5">
    <source>
        <dbReference type="Google" id="ProtNLM"/>
    </source>
</evidence>
<dbReference type="InterPro" id="IPR036770">
    <property type="entry name" value="Ankyrin_rpt-contain_sf"/>
</dbReference>
<evidence type="ECO:0000256" key="2">
    <source>
        <dbReference type="ARBA" id="ARBA00023043"/>
    </source>
</evidence>
<sequence length="490" mass="52767">MTDRDALLVAAVRAGNLREVHALLGPGRNADATDEDGLPVLCTAVAACEEDIADALLGAGADPDAVDADGAPVLCTAVAAFAHRTVAALVSAGADPDRDLPDGTTPLLRAVEGGSPATVTALLWSRDLQEPELRLAQPERERLLAAASHWYGTGAEAELRRRTGATGPAKASTVDDECCEVEQITLGGRTVRAGHGAVLTTLESVFAAPAPLTELVARAVRHPDPLHVDWAASRAELRARLDEGARELVTALHRHPSAAHRRFAVDCLASWQFGLNRAAYPHHEEDRDLLAAWAETETDPEALAEVLWALAESEEAHPRLEALGLRYADHPDPRVRRKATDCLWWHDRPLTAGATAALRALTQDPDDEVRFDAARILLGGEVGPPDELRAVVRDLVRDPHSPVRGAAAEALAESDDRTADATALLLAVLDSDDRIVRLIGAYGLALRDDPYTPQAYARVEELGRIYRPDHRANALEDWRRRNEPPAQAPV</sequence>
<keyword evidence="4" id="KW-1185">Reference proteome</keyword>
<dbReference type="InterPro" id="IPR002110">
    <property type="entry name" value="Ankyrin_rpt"/>
</dbReference>
<accession>A0ABQ3NT73</accession>